<comment type="caution">
    <text evidence="1">The sequence shown here is derived from an EMBL/GenBank/DDBJ whole genome shotgun (WGS) entry which is preliminary data.</text>
</comment>
<gene>
    <name evidence="1" type="ORF">GCM10023116_20700</name>
</gene>
<organism evidence="1 2">
    <name type="scientific">Kistimonas scapharcae</name>
    <dbReference type="NCBI Taxonomy" id="1036133"/>
    <lineage>
        <taxon>Bacteria</taxon>
        <taxon>Pseudomonadati</taxon>
        <taxon>Pseudomonadota</taxon>
        <taxon>Gammaproteobacteria</taxon>
        <taxon>Oceanospirillales</taxon>
        <taxon>Endozoicomonadaceae</taxon>
        <taxon>Kistimonas</taxon>
    </lineage>
</organism>
<evidence type="ECO:0000313" key="2">
    <source>
        <dbReference type="Proteomes" id="UP001500604"/>
    </source>
</evidence>
<evidence type="ECO:0008006" key="3">
    <source>
        <dbReference type="Google" id="ProtNLM"/>
    </source>
</evidence>
<keyword evidence="2" id="KW-1185">Reference proteome</keyword>
<dbReference type="Gene3D" id="1.25.40.10">
    <property type="entry name" value="Tetratricopeptide repeat domain"/>
    <property type="match status" value="1"/>
</dbReference>
<dbReference type="SUPFAM" id="SSF81901">
    <property type="entry name" value="HCP-like"/>
    <property type="match status" value="1"/>
</dbReference>
<proteinExistence type="predicted"/>
<dbReference type="InterPro" id="IPR011990">
    <property type="entry name" value="TPR-like_helical_dom_sf"/>
</dbReference>
<dbReference type="RefSeq" id="WP_345195788.1">
    <property type="nucleotide sequence ID" value="NZ_BAABFL010000308.1"/>
</dbReference>
<protein>
    <recommendedName>
        <fullName evidence="3">Sel1 repeat family protein</fullName>
    </recommendedName>
</protein>
<dbReference type="EMBL" id="BAABFL010000308">
    <property type="protein sequence ID" value="GAA4649789.1"/>
    <property type="molecule type" value="Genomic_DNA"/>
</dbReference>
<dbReference type="Pfam" id="PF08238">
    <property type="entry name" value="Sel1"/>
    <property type="match status" value="1"/>
</dbReference>
<evidence type="ECO:0000313" key="1">
    <source>
        <dbReference type="EMBL" id="GAA4649789.1"/>
    </source>
</evidence>
<reference evidence="2" key="1">
    <citation type="journal article" date="2019" name="Int. J. Syst. Evol. Microbiol.">
        <title>The Global Catalogue of Microorganisms (GCM) 10K type strain sequencing project: providing services to taxonomists for standard genome sequencing and annotation.</title>
        <authorList>
            <consortium name="The Broad Institute Genomics Platform"/>
            <consortium name="The Broad Institute Genome Sequencing Center for Infectious Disease"/>
            <person name="Wu L."/>
            <person name="Ma J."/>
        </authorList>
    </citation>
    <scope>NUCLEOTIDE SEQUENCE [LARGE SCALE GENOMIC DNA]</scope>
    <source>
        <strain evidence="2">JCM 17805</strain>
    </source>
</reference>
<dbReference type="Proteomes" id="UP001500604">
    <property type="component" value="Unassembled WGS sequence"/>
</dbReference>
<sequence length="74" mass="8559">MVIRNYLDAQFNLAVMYEKGDGVKKNYEIAYYWFSVAANRGDQEAITKRDNIGNKLTPEDLRIIQLKARGFNKA</sequence>
<dbReference type="InterPro" id="IPR006597">
    <property type="entry name" value="Sel1-like"/>
</dbReference>
<name>A0ABP8V2I7_9GAMM</name>
<accession>A0ABP8V2I7</accession>
<dbReference type="SMART" id="SM00671">
    <property type="entry name" value="SEL1"/>
    <property type="match status" value="1"/>
</dbReference>